<dbReference type="SUPFAM" id="SSF51905">
    <property type="entry name" value="FAD/NAD(P)-binding domain"/>
    <property type="match status" value="1"/>
</dbReference>
<dbReference type="PANTHER" id="PTHR13847:SF281">
    <property type="entry name" value="FAD DEPENDENT OXIDOREDUCTASE DOMAIN-CONTAINING PROTEIN"/>
    <property type="match status" value="1"/>
</dbReference>
<protein>
    <submittedName>
        <fullName evidence="2">FAD-dependent oxidoreductase</fullName>
    </submittedName>
</protein>
<dbReference type="EMBL" id="WJNG01000002">
    <property type="protein sequence ID" value="MRH41714.1"/>
    <property type="molecule type" value="Genomic_DNA"/>
</dbReference>
<dbReference type="Gene3D" id="3.30.9.10">
    <property type="entry name" value="D-Amino Acid Oxidase, subunit A, domain 2"/>
    <property type="match status" value="1"/>
</dbReference>
<evidence type="ECO:0000259" key="1">
    <source>
        <dbReference type="Pfam" id="PF01266"/>
    </source>
</evidence>
<dbReference type="Pfam" id="PF01266">
    <property type="entry name" value="DAO"/>
    <property type="match status" value="1"/>
</dbReference>
<evidence type="ECO:0000313" key="2">
    <source>
        <dbReference type="EMBL" id="MRH41714.1"/>
    </source>
</evidence>
<proteinExistence type="predicted"/>
<dbReference type="Gene3D" id="3.50.50.60">
    <property type="entry name" value="FAD/NAD(P)-binding domain"/>
    <property type="match status" value="1"/>
</dbReference>
<feature type="domain" description="FAD dependent oxidoreductase" evidence="1">
    <location>
        <begin position="27"/>
        <end position="381"/>
    </location>
</feature>
<name>A0A6A8D7Y8_9BACI</name>
<dbReference type="GO" id="GO:0005737">
    <property type="term" value="C:cytoplasm"/>
    <property type="evidence" value="ECO:0007669"/>
    <property type="project" value="TreeGrafter"/>
</dbReference>
<accession>A0A6A8D7Y8</accession>
<dbReference type="RefSeq" id="WP_153735342.1">
    <property type="nucleotide sequence ID" value="NZ_WJNG01000002.1"/>
</dbReference>
<dbReference type="InterPro" id="IPR006076">
    <property type="entry name" value="FAD-dep_OxRdtase"/>
</dbReference>
<dbReference type="AlphaFoldDB" id="A0A6A8D7Y8"/>
<comment type="caution">
    <text evidence="2">The sequence shown here is derived from an EMBL/GenBank/DDBJ whole genome shotgun (WGS) entry which is preliminary data.</text>
</comment>
<organism evidence="2 3">
    <name type="scientific">Aquibacillus halophilus</name>
    <dbReference type="NCBI Taxonomy" id="930132"/>
    <lineage>
        <taxon>Bacteria</taxon>
        <taxon>Bacillati</taxon>
        <taxon>Bacillota</taxon>
        <taxon>Bacilli</taxon>
        <taxon>Bacillales</taxon>
        <taxon>Bacillaceae</taxon>
        <taxon>Aquibacillus</taxon>
    </lineage>
</organism>
<dbReference type="OrthoDB" id="571248at2"/>
<dbReference type="Proteomes" id="UP000799092">
    <property type="component" value="Unassembled WGS sequence"/>
</dbReference>
<sequence>MDKISMWEATANQRRERPTLEGDQQCDVVIIGGGYSGLSTSYFLQQKDVKTIVLEKDLVGSGASGRNGGELLTGYMDSASSLIKKKGIDVARRMYQLSLDSIDLIETIIESNDIDCAFTRKGSLKAAYRASDIDGMKREQEVLEREFNHKVKIVEPSEMQTELKTTFYHGGRIDEKCGHFHPLNYALGLADAVENFGGVIYENSEALRIERDANNKVIVKTTSGRVFADEIVIVTNGYSGDLNKRIKRTIVPVESIMIATEPMPEELMKDLIKNNRAVSDSKNLLYYFRRTADNRMAFGGSGRSTNKRDQLLLFNQLQSGMTTVFPDLREAKVEYQWSGKVGITKEKLPYMGRLEDGTYFAYGYAGHGAALSTIMGQAIARKIVAEDDVANPLEVKRIRPIPFHSQHAKAVGLMKYYFRYEDKKKS</sequence>
<evidence type="ECO:0000313" key="3">
    <source>
        <dbReference type="Proteomes" id="UP000799092"/>
    </source>
</evidence>
<gene>
    <name evidence="2" type="ORF">GH741_03385</name>
</gene>
<dbReference type="PANTHER" id="PTHR13847">
    <property type="entry name" value="SARCOSINE DEHYDROGENASE-RELATED"/>
    <property type="match status" value="1"/>
</dbReference>
<dbReference type="InterPro" id="IPR036188">
    <property type="entry name" value="FAD/NAD-bd_sf"/>
</dbReference>
<keyword evidence="3" id="KW-1185">Reference proteome</keyword>
<reference evidence="2" key="1">
    <citation type="submission" date="2019-11" db="EMBL/GenBank/DDBJ databases">
        <authorList>
            <person name="Li J."/>
        </authorList>
    </citation>
    <scope>NUCLEOTIDE SEQUENCE</scope>
    <source>
        <strain evidence="2">B6B</strain>
    </source>
</reference>